<evidence type="ECO:0000259" key="2">
    <source>
        <dbReference type="Pfam" id="PF14111"/>
    </source>
</evidence>
<dbReference type="Pfam" id="PF14111">
    <property type="entry name" value="DUF4283"/>
    <property type="match status" value="1"/>
</dbReference>
<proteinExistence type="predicted"/>
<gene>
    <name evidence="4" type="ORF">P3X46_026755</name>
</gene>
<feature type="region of interest" description="Disordered" evidence="1">
    <location>
        <begin position="274"/>
        <end position="347"/>
    </location>
</feature>
<comment type="caution">
    <text evidence="4">The sequence shown here is derived from an EMBL/GenBank/DDBJ whole genome shotgun (WGS) entry which is preliminary data.</text>
</comment>
<dbReference type="Pfam" id="PF14392">
    <property type="entry name" value="zf-CCHC_4"/>
    <property type="match status" value="1"/>
</dbReference>
<evidence type="ECO:0000259" key="3">
    <source>
        <dbReference type="Pfam" id="PF14392"/>
    </source>
</evidence>
<evidence type="ECO:0000256" key="1">
    <source>
        <dbReference type="SAM" id="MobiDB-lite"/>
    </source>
</evidence>
<keyword evidence="5" id="KW-1185">Reference proteome</keyword>
<accession>A0ABQ9KXP4</accession>
<evidence type="ECO:0000313" key="5">
    <source>
        <dbReference type="Proteomes" id="UP001174677"/>
    </source>
</evidence>
<feature type="compositionally biased region" description="Basic and acidic residues" evidence="1">
    <location>
        <begin position="274"/>
        <end position="285"/>
    </location>
</feature>
<feature type="region of interest" description="Disordered" evidence="1">
    <location>
        <begin position="376"/>
        <end position="414"/>
    </location>
</feature>
<dbReference type="EMBL" id="JARPOI010000015">
    <property type="protein sequence ID" value="KAJ9153302.1"/>
    <property type="molecule type" value="Genomic_DNA"/>
</dbReference>
<evidence type="ECO:0008006" key="6">
    <source>
        <dbReference type="Google" id="ProtNLM"/>
    </source>
</evidence>
<sequence length="414" mass="46334">MSDNDDNISVEMASLSVNGDTIEGIEFEENEVAAVEEDFSLCLVGRFLTDSPIRFQFMKQTMASLWRPTEGMSAKEIAEGLFLFKFYHAVDRDRVLDMGPWTFNGHLLLIDKVDGYDDPRDVPLLFMRIWVQIHGLKPGFNSDHVVERLGNAMGECLERDENNFTKVKNFSSSWKSYARVRVKLDVRNPLWTDYHLRKKGGEWFKVEFRYEKLPNFCYICGILGHGEKFCPSLLHLEGKPVRRFGPEMRAGPRSQQSIIGARWLRDDDGTFHGREGGGWWRRNEDGNSSGIGHPMNQDVDSGDNGGVKSGDDGGVKLGDNGEDNKDGDVGQGDLNSNDLIPGEIGQEGITINDTKKKKKDELGQAIKCGPQYFFRSKKWTSGGPPGEDPPNPMSCLKFAGNGQPMRVGDPTGNN</sequence>
<organism evidence="4 5">
    <name type="scientific">Hevea brasiliensis</name>
    <name type="common">Para rubber tree</name>
    <name type="synonym">Siphonia brasiliensis</name>
    <dbReference type="NCBI Taxonomy" id="3981"/>
    <lineage>
        <taxon>Eukaryota</taxon>
        <taxon>Viridiplantae</taxon>
        <taxon>Streptophyta</taxon>
        <taxon>Embryophyta</taxon>
        <taxon>Tracheophyta</taxon>
        <taxon>Spermatophyta</taxon>
        <taxon>Magnoliopsida</taxon>
        <taxon>eudicotyledons</taxon>
        <taxon>Gunneridae</taxon>
        <taxon>Pentapetalae</taxon>
        <taxon>rosids</taxon>
        <taxon>fabids</taxon>
        <taxon>Malpighiales</taxon>
        <taxon>Euphorbiaceae</taxon>
        <taxon>Crotonoideae</taxon>
        <taxon>Micrandreae</taxon>
        <taxon>Hevea</taxon>
    </lineage>
</organism>
<dbReference type="PANTHER" id="PTHR31286">
    <property type="entry name" value="GLYCINE-RICH CELL WALL STRUCTURAL PROTEIN 1.8-LIKE"/>
    <property type="match status" value="1"/>
</dbReference>
<dbReference type="InterPro" id="IPR025836">
    <property type="entry name" value="Zn_knuckle_CX2CX4HX4C"/>
</dbReference>
<feature type="domain" description="DUF4283" evidence="2">
    <location>
        <begin position="36"/>
        <end position="111"/>
    </location>
</feature>
<dbReference type="Proteomes" id="UP001174677">
    <property type="component" value="Chromosome 15"/>
</dbReference>
<dbReference type="InterPro" id="IPR025558">
    <property type="entry name" value="DUF4283"/>
</dbReference>
<protein>
    <recommendedName>
        <fullName evidence="6">CCHC-type domain-containing protein</fullName>
    </recommendedName>
</protein>
<feature type="domain" description="Zinc knuckle CX2CX4HX4C" evidence="3">
    <location>
        <begin position="184"/>
        <end position="231"/>
    </location>
</feature>
<dbReference type="InterPro" id="IPR040256">
    <property type="entry name" value="At4g02000-like"/>
</dbReference>
<evidence type="ECO:0000313" key="4">
    <source>
        <dbReference type="EMBL" id="KAJ9153302.1"/>
    </source>
</evidence>
<dbReference type="PANTHER" id="PTHR31286:SF153">
    <property type="entry name" value="DUF4283 DOMAIN PROTEIN"/>
    <property type="match status" value="1"/>
</dbReference>
<reference evidence="4 5" key="1">
    <citation type="journal article" date="2023" name="Plant Biotechnol. J.">
        <title>Chromosome-level wild Hevea brasiliensis genome provides new tools for genomic-assisted breeding and valuable loci to elevate rubber yield.</title>
        <authorList>
            <person name="Cheng H."/>
            <person name="Song X."/>
            <person name="Hu Y."/>
            <person name="Wu T."/>
            <person name="Yang Q."/>
            <person name="An Z."/>
            <person name="Feng S."/>
            <person name="Deng Z."/>
            <person name="Wu W."/>
            <person name="Zeng X."/>
            <person name="Tu M."/>
            <person name="Wang X."/>
            <person name="Huang H."/>
        </authorList>
    </citation>
    <scope>NUCLEOTIDE SEQUENCE [LARGE SCALE GENOMIC DNA]</scope>
    <source>
        <strain evidence="4">MT/VB/25A 57/8</strain>
    </source>
</reference>
<name>A0ABQ9KXP4_HEVBR</name>